<dbReference type="InterPro" id="IPR001138">
    <property type="entry name" value="Zn2Cys6_DnaBD"/>
</dbReference>
<dbReference type="CDD" id="cd00067">
    <property type="entry name" value="GAL4"/>
    <property type="match status" value="1"/>
</dbReference>
<keyword evidence="4" id="KW-0804">Transcription</keyword>
<dbReference type="PANTHER" id="PTHR47540:SF4">
    <property type="entry name" value="TRANSCRIPTION FACTOR RGLT"/>
    <property type="match status" value="1"/>
</dbReference>
<dbReference type="SMART" id="SM00066">
    <property type="entry name" value="GAL4"/>
    <property type="match status" value="1"/>
</dbReference>
<evidence type="ECO:0000256" key="2">
    <source>
        <dbReference type="ARBA" id="ARBA00023015"/>
    </source>
</evidence>
<sequence length="341" mass="36876">MSTIHPQTTADLDGARRRAACDECRSKKLKCTGEQPACRRCVREGVTCFYSPQKAMGRPRKRQRSEPLETETEMTARHASHATHLMDRETGSASLESNMHSNSNLVALNQPRATTWLPQTIPTPPDSLPDLAMPTTDSCACLSSLYLSLSSLTSLPSNSLLQALPALANALASAQSALLCPHCPTRLITNVQNTQVLSTLLTSLASAFMELLAKVDERAARVAACSNASFDCADALRHDRSNEDSRRMAAKLPIFALVWGTLCPSCQNPHNLPSYSSDGTSYPPTLMSLVHGLKNRQTRFHAVCAEVGGPYVDAHAPGEGEHLCQKMAGIAGIMVEGFDWS</sequence>
<evidence type="ECO:0000313" key="8">
    <source>
        <dbReference type="EMBL" id="OQO04897.1"/>
    </source>
</evidence>
<comment type="caution">
    <text evidence="8">The sequence shown here is derived from an EMBL/GenBank/DDBJ whole genome shotgun (WGS) entry which is preliminary data.</text>
</comment>
<dbReference type="Proteomes" id="UP000192596">
    <property type="component" value="Unassembled WGS sequence"/>
</dbReference>
<dbReference type="OrthoDB" id="4356994at2759"/>
<keyword evidence="2" id="KW-0805">Transcription regulation</keyword>
<dbReference type="Pfam" id="PF00172">
    <property type="entry name" value="Zn_clus"/>
    <property type="match status" value="1"/>
</dbReference>
<keyword evidence="5" id="KW-0539">Nucleus</keyword>
<keyword evidence="3" id="KW-0238">DNA-binding</keyword>
<evidence type="ECO:0000259" key="7">
    <source>
        <dbReference type="PROSITE" id="PS50048"/>
    </source>
</evidence>
<proteinExistence type="predicted"/>
<evidence type="ECO:0000256" key="3">
    <source>
        <dbReference type="ARBA" id="ARBA00023125"/>
    </source>
</evidence>
<dbReference type="GO" id="GO:0045944">
    <property type="term" value="P:positive regulation of transcription by RNA polymerase II"/>
    <property type="evidence" value="ECO:0007669"/>
    <property type="project" value="TreeGrafter"/>
</dbReference>
<keyword evidence="9" id="KW-1185">Reference proteome</keyword>
<dbReference type="PROSITE" id="PS50048">
    <property type="entry name" value="ZN2_CY6_FUNGAL_2"/>
    <property type="match status" value="1"/>
</dbReference>
<feature type="region of interest" description="Disordered" evidence="6">
    <location>
        <begin position="54"/>
        <end position="78"/>
    </location>
</feature>
<evidence type="ECO:0000256" key="1">
    <source>
        <dbReference type="ARBA" id="ARBA00004123"/>
    </source>
</evidence>
<gene>
    <name evidence="8" type="ORF">B0A48_07914</name>
</gene>
<evidence type="ECO:0000256" key="6">
    <source>
        <dbReference type="SAM" id="MobiDB-lite"/>
    </source>
</evidence>
<dbReference type="PANTHER" id="PTHR47540">
    <property type="entry name" value="THIAMINE REPRESSIBLE GENES REGULATORY PROTEIN THI5"/>
    <property type="match status" value="1"/>
</dbReference>
<protein>
    <recommendedName>
        <fullName evidence="7">Zn(2)-C6 fungal-type domain-containing protein</fullName>
    </recommendedName>
</protein>
<dbReference type="GO" id="GO:0008270">
    <property type="term" value="F:zinc ion binding"/>
    <property type="evidence" value="ECO:0007669"/>
    <property type="project" value="InterPro"/>
</dbReference>
<evidence type="ECO:0000256" key="5">
    <source>
        <dbReference type="ARBA" id="ARBA00023242"/>
    </source>
</evidence>
<dbReference type="PROSITE" id="PS00463">
    <property type="entry name" value="ZN2_CY6_FUNGAL_1"/>
    <property type="match status" value="1"/>
</dbReference>
<reference evidence="9" key="1">
    <citation type="submission" date="2017-03" db="EMBL/GenBank/DDBJ databases">
        <title>Genomes of endolithic fungi from Antarctica.</title>
        <authorList>
            <person name="Coleine C."/>
            <person name="Masonjones S."/>
            <person name="Stajich J.E."/>
        </authorList>
    </citation>
    <scope>NUCLEOTIDE SEQUENCE [LARGE SCALE GENOMIC DNA]</scope>
    <source>
        <strain evidence="9">CCFEE 5527</strain>
    </source>
</reference>
<dbReference type="GO" id="GO:0005634">
    <property type="term" value="C:nucleus"/>
    <property type="evidence" value="ECO:0007669"/>
    <property type="project" value="UniProtKB-SubCell"/>
</dbReference>
<accession>A0A1V8T0F9</accession>
<dbReference type="GO" id="GO:0000981">
    <property type="term" value="F:DNA-binding transcription factor activity, RNA polymerase II-specific"/>
    <property type="evidence" value="ECO:0007669"/>
    <property type="project" value="InterPro"/>
</dbReference>
<dbReference type="SUPFAM" id="SSF57701">
    <property type="entry name" value="Zn2/Cys6 DNA-binding domain"/>
    <property type="match status" value="1"/>
</dbReference>
<dbReference type="InterPro" id="IPR036864">
    <property type="entry name" value="Zn2-C6_fun-type_DNA-bd_sf"/>
</dbReference>
<comment type="subcellular location">
    <subcellularLocation>
        <location evidence="1">Nucleus</location>
    </subcellularLocation>
</comment>
<dbReference type="InterPro" id="IPR051711">
    <property type="entry name" value="Stress_Response_Reg"/>
</dbReference>
<organism evidence="8 9">
    <name type="scientific">Cryoendolithus antarcticus</name>
    <dbReference type="NCBI Taxonomy" id="1507870"/>
    <lineage>
        <taxon>Eukaryota</taxon>
        <taxon>Fungi</taxon>
        <taxon>Dikarya</taxon>
        <taxon>Ascomycota</taxon>
        <taxon>Pezizomycotina</taxon>
        <taxon>Dothideomycetes</taxon>
        <taxon>Dothideomycetidae</taxon>
        <taxon>Cladosporiales</taxon>
        <taxon>Cladosporiaceae</taxon>
        <taxon>Cryoendolithus</taxon>
    </lineage>
</organism>
<dbReference type="STRING" id="1507870.A0A1V8T0F9"/>
<dbReference type="InParanoid" id="A0A1V8T0F9"/>
<dbReference type="AlphaFoldDB" id="A0A1V8T0F9"/>
<dbReference type="Gene3D" id="4.10.240.10">
    <property type="entry name" value="Zn(2)-C6 fungal-type DNA-binding domain"/>
    <property type="match status" value="1"/>
</dbReference>
<dbReference type="GO" id="GO:0043565">
    <property type="term" value="F:sequence-specific DNA binding"/>
    <property type="evidence" value="ECO:0007669"/>
    <property type="project" value="TreeGrafter"/>
</dbReference>
<name>A0A1V8T0F9_9PEZI</name>
<feature type="domain" description="Zn(2)-C6 fungal-type" evidence="7">
    <location>
        <begin position="20"/>
        <end position="50"/>
    </location>
</feature>
<dbReference type="PRINTS" id="PR00755">
    <property type="entry name" value="AFLATOXINBRP"/>
</dbReference>
<evidence type="ECO:0000256" key="4">
    <source>
        <dbReference type="ARBA" id="ARBA00023163"/>
    </source>
</evidence>
<dbReference type="EMBL" id="NAJO01000020">
    <property type="protein sequence ID" value="OQO04897.1"/>
    <property type="molecule type" value="Genomic_DNA"/>
</dbReference>
<evidence type="ECO:0000313" key="9">
    <source>
        <dbReference type="Proteomes" id="UP000192596"/>
    </source>
</evidence>